<feature type="region of interest" description="Disordered" evidence="1">
    <location>
        <begin position="464"/>
        <end position="504"/>
    </location>
</feature>
<dbReference type="STRING" id="27342.A0A0H2SBU1"/>
<protein>
    <recommendedName>
        <fullName evidence="2">RING-type domain-containing protein</fullName>
    </recommendedName>
</protein>
<feature type="region of interest" description="Disordered" evidence="1">
    <location>
        <begin position="660"/>
        <end position="720"/>
    </location>
</feature>
<name>A0A0H2SBU1_9AGAM</name>
<feature type="compositionally biased region" description="Low complexity" evidence="1">
    <location>
        <begin position="313"/>
        <end position="326"/>
    </location>
</feature>
<evidence type="ECO:0000313" key="3">
    <source>
        <dbReference type="EMBL" id="KLO14371.1"/>
    </source>
</evidence>
<organism evidence="3 4">
    <name type="scientific">Schizopora paradoxa</name>
    <dbReference type="NCBI Taxonomy" id="27342"/>
    <lineage>
        <taxon>Eukaryota</taxon>
        <taxon>Fungi</taxon>
        <taxon>Dikarya</taxon>
        <taxon>Basidiomycota</taxon>
        <taxon>Agaricomycotina</taxon>
        <taxon>Agaricomycetes</taxon>
        <taxon>Hymenochaetales</taxon>
        <taxon>Schizoporaceae</taxon>
        <taxon>Schizopora</taxon>
    </lineage>
</organism>
<dbReference type="PANTHER" id="PTHR22996">
    <property type="entry name" value="MAHOGUNIN"/>
    <property type="match status" value="1"/>
</dbReference>
<feature type="compositionally biased region" description="Basic residues" evidence="1">
    <location>
        <begin position="289"/>
        <end position="304"/>
    </location>
</feature>
<evidence type="ECO:0000259" key="2">
    <source>
        <dbReference type="SMART" id="SM00184"/>
    </source>
</evidence>
<sequence>MAAIASWYNNQYSAWNRTRRLAVPPYLARTDTRTSRAATAISNAQNGENNLSTDTGNMSDIATVLGLSNGTEKEGGKDGKNQKKDTLFGPSIGVPAGGPDWCASKDKPAKEDDELTTDIVKEWIAKSKESAQPTTTLQALVNLKRPTIRLSPLISHTHDGASDTGEHSSHGQQHGLEFEYDCDAPKCGIRLHVAGVPAHYGEDHHIHAYHDVDERMRREKDPGSGDRLLIFDAVVDGGFGRKLHLDEGAVLELSSLEKAALEAAASAAPSVPTVEASSSTDVPSQTEGHHRRKGFPLFRKRGNAGRRDGHSHPQATQTSAPAAPVTAVSGPALAVVDAEPSTSQAPAEPTAADAPGGSKTASSKTKTNEEGGVKITIRLCALDAFGMPLHTRNEQTTYLHICRLGPAPAPAETDATASSNEEKESSAVVEDTRPWVVKVVKREASIGPHTFHLHEIYGLTSHSAEPAHPLAPTESTPAPDHTYPPAPPDGADPPPIIDSPAHGLDSNDSTAECLLCLSSPREVVLLPCRHLVACRECAVNMVEYGAGGQLVHNESEPTGASGATDAGATDGAAPGEAPGGTSDAPTSTPTPPAAPAPPPTQQRRKRKAKGWFCPVCRQPYSSLLRITTTPPPMAASELEAGKRASVSSSIEGSHPLATETTANVQSQPPVTETRSGFSASLPRPGFLRHFTRNPGNGNVADAMTAPDLERGQPQLVAGNA</sequence>
<dbReference type="GO" id="GO:0016567">
    <property type="term" value="P:protein ubiquitination"/>
    <property type="evidence" value="ECO:0007669"/>
    <property type="project" value="TreeGrafter"/>
</dbReference>
<feature type="compositionally biased region" description="Basic and acidic residues" evidence="1">
    <location>
        <begin position="71"/>
        <end position="86"/>
    </location>
</feature>
<dbReference type="SUPFAM" id="SSF57850">
    <property type="entry name" value="RING/U-box"/>
    <property type="match status" value="1"/>
</dbReference>
<dbReference type="InParanoid" id="A0A0H2SBU1"/>
<dbReference type="Pfam" id="PF13920">
    <property type="entry name" value="zf-C3HC4_3"/>
    <property type="match status" value="1"/>
</dbReference>
<feature type="region of interest" description="Disordered" evidence="1">
    <location>
        <begin position="338"/>
        <end position="369"/>
    </location>
</feature>
<dbReference type="OrthoDB" id="1711136at2759"/>
<feature type="compositionally biased region" description="Polar residues" evidence="1">
    <location>
        <begin position="660"/>
        <end position="678"/>
    </location>
</feature>
<feature type="compositionally biased region" description="Low complexity" evidence="1">
    <location>
        <begin position="267"/>
        <end position="280"/>
    </location>
</feature>
<evidence type="ECO:0000256" key="1">
    <source>
        <dbReference type="SAM" id="MobiDB-lite"/>
    </source>
</evidence>
<dbReference type="SMART" id="SM00184">
    <property type="entry name" value="RING"/>
    <property type="match status" value="1"/>
</dbReference>
<feature type="domain" description="RING-type" evidence="2">
    <location>
        <begin position="513"/>
        <end position="616"/>
    </location>
</feature>
<dbReference type="InterPro" id="IPR013083">
    <property type="entry name" value="Znf_RING/FYVE/PHD"/>
</dbReference>
<feature type="region of interest" description="Disordered" evidence="1">
    <location>
        <begin position="267"/>
        <end position="326"/>
    </location>
</feature>
<dbReference type="AlphaFoldDB" id="A0A0H2SBU1"/>
<gene>
    <name evidence="3" type="ORF">SCHPADRAFT_903315</name>
</gene>
<evidence type="ECO:0000313" key="4">
    <source>
        <dbReference type="Proteomes" id="UP000053477"/>
    </source>
</evidence>
<reference evidence="3 4" key="1">
    <citation type="submission" date="2015-04" db="EMBL/GenBank/DDBJ databases">
        <title>Complete genome sequence of Schizopora paradoxa KUC8140, a cosmopolitan wood degrader in East Asia.</title>
        <authorList>
            <consortium name="DOE Joint Genome Institute"/>
            <person name="Min B."/>
            <person name="Park H."/>
            <person name="Jang Y."/>
            <person name="Kim J.-J."/>
            <person name="Kim K.H."/>
            <person name="Pangilinan J."/>
            <person name="Lipzen A."/>
            <person name="Riley R."/>
            <person name="Grigoriev I.V."/>
            <person name="Spatafora J.W."/>
            <person name="Choi I.-G."/>
        </authorList>
    </citation>
    <scope>NUCLEOTIDE SEQUENCE [LARGE SCALE GENOMIC DNA]</scope>
    <source>
        <strain evidence="3 4">KUC8140</strain>
    </source>
</reference>
<feature type="compositionally biased region" description="Pro residues" evidence="1">
    <location>
        <begin position="482"/>
        <end position="497"/>
    </location>
</feature>
<dbReference type="InterPro" id="IPR045194">
    <property type="entry name" value="MGRN1/RNF157-like"/>
</dbReference>
<feature type="region of interest" description="Disordered" evidence="1">
    <location>
        <begin position="408"/>
        <end position="427"/>
    </location>
</feature>
<feature type="compositionally biased region" description="Pro residues" evidence="1">
    <location>
        <begin position="588"/>
        <end position="600"/>
    </location>
</feature>
<dbReference type="Gene3D" id="3.30.40.10">
    <property type="entry name" value="Zinc/RING finger domain, C3HC4 (zinc finger)"/>
    <property type="match status" value="1"/>
</dbReference>
<dbReference type="Proteomes" id="UP000053477">
    <property type="component" value="Unassembled WGS sequence"/>
</dbReference>
<dbReference type="EMBL" id="KQ085944">
    <property type="protein sequence ID" value="KLO14371.1"/>
    <property type="molecule type" value="Genomic_DNA"/>
</dbReference>
<feature type="compositionally biased region" description="Low complexity" evidence="1">
    <location>
        <begin position="558"/>
        <end position="587"/>
    </location>
</feature>
<dbReference type="PANTHER" id="PTHR22996:SF0">
    <property type="entry name" value="RE60872P-RELATED"/>
    <property type="match status" value="1"/>
</dbReference>
<proteinExistence type="predicted"/>
<feature type="region of interest" description="Disordered" evidence="1">
    <location>
        <begin position="553"/>
        <end position="608"/>
    </location>
</feature>
<feature type="region of interest" description="Disordered" evidence="1">
    <location>
        <begin position="68"/>
        <end position="91"/>
    </location>
</feature>
<dbReference type="InterPro" id="IPR001841">
    <property type="entry name" value="Znf_RING"/>
</dbReference>
<dbReference type="GO" id="GO:0005737">
    <property type="term" value="C:cytoplasm"/>
    <property type="evidence" value="ECO:0007669"/>
    <property type="project" value="TreeGrafter"/>
</dbReference>
<dbReference type="GO" id="GO:0008270">
    <property type="term" value="F:zinc ion binding"/>
    <property type="evidence" value="ECO:0007669"/>
    <property type="project" value="UniProtKB-KW"/>
</dbReference>
<accession>A0A0H2SBU1</accession>
<keyword evidence="4" id="KW-1185">Reference proteome</keyword>
<dbReference type="GO" id="GO:0061630">
    <property type="term" value="F:ubiquitin protein ligase activity"/>
    <property type="evidence" value="ECO:0007669"/>
    <property type="project" value="UniProtKB-EC"/>
</dbReference>